<dbReference type="GO" id="GO:0004673">
    <property type="term" value="F:protein histidine kinase activity"/>
    <property type="evidence" value="ECO:0007669"/>
    <property type="project" value="UniProtKB-EC"/>
</dbReference>
<comment type="caution">
    <text evidence="9">The sequence shown here is derived from an EMBL/GenBank/DDBJ whole genome shotgun (WGS) entry which is preliminary data.</text>
</comment>
<evidence type="ECO:0000313" key="10">
    <source>
        <dbReference type="Proteomes" id="UP000739538"/>
    </source>
</evidence>
<feature type="domain" description="Histidine kinase" evidence="8">
    <location>
        <begin position="177"/>
        <end position="384"/>
    </location>
</feature>
<dbReference type="EMBL" id="JAGQHS010000021">
    <property type="protein sequence ID" value="MCA9755388.1"/>
    <property type="molecule type" value="Genomic_DNA"/>
</dbReference>
<evidence type="ECO:0000256" key="4">
    <source>
        <dbReference type="ARBA" id="ARBA00022741"/>
    </source>
</evidence>
<evidence type="ECO:0000256" key="2">
    <source>
        <dbReference type="ARBA" id="ARBA00012438"/>
    </source>
</evidence>
<dbReference type="Gene3D" id="3.30.450.40">
    <property type="match status" value="1"/>
</dbReference>
<dbReference type="GO" id="GO:0030295">
    <property type="term" value="F:protein kinase activator activity"/>
    <property type="evidence" value="ECO:0007669"/>
    <property type="project" value="TreeGrafter"/>
</dbReference>
<dbReference type="PANTHER" id="PTHR42878:SF7">
    <property type="entry name" value="SENSOR HISTIDINE KINASE GLRK"/>
    <property type="match status" value="1"/>
</dbReference>
<evidence type="ECO:0000256" key="5">
    <source>
        <dbReference type="ARBA" id="ARBA00022777"/>
    </source>
</evidence>
<reference evidence="9" key="1">
    <citation type="submission" date="2020-04" db="EMBL/GenBank/DDBJ databases">
        <authorList>
            <person name="Zhang T."/>
        </authorList>
    </citation>
    <scope>NUCLEOTIDE SEQUENCE</scope>
    <source>
        <strain evidence="9">HKST-UBA02</strain>
    </source>
</reference>
<dbReference type="PANTHER" id="PTHR42878">
    <property type="entry name" value="TWO-COMPONENT HISTIDINE KINASE"/>
    <property type="match status" value="1"/>
</dbReference>
<dbReference type="Proteomes" id="UP000739538">
    <property type="component" value="Unassembled WGS sequence"/>
</dbReference>
<dbReference type="InterPro" id="IPR003594">
    <property type="entry name" value="HATPase_dom"/>
</dbReference>
<dbReference type="PRINTS" id="PR00344">
    <property type="entry name" value="BCTRLSENSOR"/>
</dbReference>
<dbReference type="SUPFAM" id="SSF55781">
    <property type="entry name" value="GAF domain-like"/>
    <property type="match status" value="1"/>
</dbReference>
<dbReference type="InterPro" id="IPR005467">
    <property type="entry name" value="His_kinase_dom"/>
</dbReference>
<dbReference type="Pfam" id="PF02518">
    <property type="entry name" value="HATPase_c"/>
    <property type="match status" value="1"/>
</dbReference>
<keyword evidence="7" id="KW-0902">Two-component regulatory system</keyword>
<proteinExistence type="predicted"/>
<dbReference type="Gene3D" id="3.30.565.10">
    <property type="entry name" value="Histidine kinase-like ATPase, C-terminal domain"/>
    <property type="match status" value="1"/>
</dbReference>
<dbReference type="GO" id="GO:0000156">
    <property type="term" value="F:phosphorelay response regulator activity"/>
    <property type="evidence" value="ECO:0007669"/>
    <property type="project" value="TreeGrafter"/>
</dbReference>
<dbReference type="SUPFAM" id="SSF55874">
    <property type="entry name" value="ATPase domain of HSP90 chaperone/DNA topoisomerase II/histidine kinase"/>
    <property type="match status" value="1"/>
</dbReference>
<dbReference type="InterPro" id="IPR050351">
    <property type="entry name" value="BphY/WalK/GraS-like"/>
</dbReference>
<gene>
    <name evidence="9" type="ORF">KDA27_06280</name>
</gene>
<keyword evidence="5" id="KW-0418">Kinase</keyword>
<evidence type="ECO:0000256" key="3">
    <source>
        <dbReference type="ARBA" id="ARBA00022679"/>
    </source>
</evidence>
<keyword evidence="3" id="KW-0808">Transferase</keyword>
<evidence type="ECO:0000256" key="1">
    <source>
        <dbReference type="ARBA" id="ARBA00000085"/>
    </source>
</evidence>
<dbReference type="AlphaFoldDB" id="A0A956NCI8"/>
<keyword evidence="4" id="KW-0547">Nucleotide-binding</keyword>
<keyword evidence="6" id="KW-0067">ATP-binding</keyword>
<dbReference type="SMART" id="SM00387">
    <property type="entry name" value="HATPase_c"/>
    <property type="match status" value="1"/>
</dbReference>
<protein>
    <recommendedName>
        <fullName evidence="2">histidine kinase</fullName>
        <ecNumber evidence="2">2.7.13.3</ecNumber>
    </recommendedName>
</protein>
<evidence type="ECO:0000313" key="9">
    <source>
        <dbReference type="EMBL" id="MCA9755388.1"/>
    </source>
</evidence>
<dbReference type="InterPro" id="IPR036890">
    <property type="entry name" value="HATPase_C_sf"/>
</dbReference>
<dbReference type="PROSITE" id="PS50109">
    <property type="entry name" value="HIS_KIN"/>
    <property type="match status" value="1"/>
</dbReference>
<dbReference type="EC" id="2.7.13.3" evidence="2"/>
<sequence>MSSSQSGQYSVARIVRTIRSASNLDDLLPAVAEALVEDVRADWCRVWTTEGADEAFRSRATVGDWPEADGPVVEHVLEQARASLVWSEGRMVSPNLYVAPLLASDRALGALAVGGAKLDPDGLTVEHLESVAQLTGLAVREAEVLGRLRFTEQRLRETQGMLLQAERLAGVGEETGRFVEELRGPLTTIAESARRIAEAGAEDDRNARLASLVFREVQRVESLLDEQSTRTKVGRPRLEMVDLVSLVKDCIQLIREEAELRGVRLEESHEAELPKILLDAEKITQVFRNVIQNSLEPLERGERLLIKTYRSSGRLVVEVATDGAGLGGDLLDRLFVPFATRRPGGSGLGLAVARQIVVDHGGEIDVKSGDSWSVVFSIRFPIAENRDRRRANDRRRKDRRAA</sequence>
<dbReference type="GO" id="GO:0007234">
    <property type="term" value="P:osmosensory signaling via phosphorelay pathway"/>
    <property type="evidence" value="ECO:0007669"/>
    <property type="project" value="TreeGrafter"/>
</dbReference>
<name>A0A956NCI8_UNCEI</name>
<accession>A0A956NCI8</accession>
<evidence type="ECO:0000256" key="7">
    <source>
        <dbReference type="ARBA" id="ARBA00023012"/>
    </source>
</evidence>
<dbReference type="GO" id="GO:0005524">
    <property type="term" value="F:ATP binding"/>
    <property type="evidence" value="ECO:0007669"/>
    <property type="project" value="UniProtKB-KW"/>
</dbReference>
<dbReference type="InterPro" id="IPR029016">
    <property type="entry name" value="GAF-like_dom_sf"/>
</dbReference>
<reference evidence="9" key="2">
    <citation type="journal article" date="2021" name="Microbiome">
        <title>Successional dynamics and alternative stable states in a saline activated sludge microbial community over 9 years.</title>
        <authorList>
            <person name="Wang Y."/>
            <person name="Ye J."/>
            <person name="Ju F."/>
            <person name="Liu L."/>
            <person name="Boyd J.A."/>
            <person name="Deng Y."/>
            <person name="Parks D.H."/>
            <person name="Jiang X."/>
            <person name="Yin X."/>
            <person name="Woodcroft B.J."/>
            <person name="Tyson G.W."/>
            <person name="Hugenholtz P."/>
            <person name="Polz M.F."/>
            <person name="Zhang T."/>
        </authorList>
    </citation>
    <scope>NUCLEOTIDE SEQUENCE</scope>
    <source>
        <strain evidence="9">HKST-UBA02</strain>
    </source>
</reference>
<evidence type="ECO:0000259" key="8">
    <source>
        <dbReference type="PROSITE" id="PS50109"/>
    </source>
</evidence>
<comment type="catalytic activity">
    <reaction evidence="1">
        <text>ATP + protein L-histidine = ADP + protein N-phospho-L-histidine.</text>
        <dbReference type="EC" id="2.7.13.3"/>
    </reaction>
</comment>
<evidence type="ECO:0000256" key="6">
    <source>
        <dbReference type="ARBA" id="ARBA00022840"/>
    </source>
</evidence>
<dbReference type="Gene3D" id="1.10.287.130">
    <property type="match status" value="1"/>
</dbReference>
<organism evidence="9 10">
    <name type="scientific">Eiseniibacteriota bacterium</name>
    <dbReference type="NCBI Taxonomy" id="2212470"/>
    <lineage>
        <taxon>Bacteria</taxon>
        <taxon>Candidatus Eiseniibacteriota</taxon>
    </lineage>
</organism>
<dbReference type="InterPro" id="IPR004358">
    <property type="entry name" value="Sig_transdc_His_kin-like_C"/>
</dbReference>